<reference evidence="7" key="1">
    <citation type="submission" date="2023-02" db="EMBL/GenBank/DDBJ databases">
        <title>Actinokineospora globicatena NBRC 15670.</title>
        <authorList>
            <person name="Ichikawa N."/>
            <person name="Sato H."/>
            <person name="Tonouchi N."/>
        </authorList>
    </citation>
    <scope>NUCLEOTIDE SEQUENCE</scope>
    <source>
        <strain evidence="7">NBRC 15670</strain>
    </source>
</reference>
<dbReference type="PRINTS" id="PR00207">
    <property type="entry name" value="FLAGELLIN"/>
</dbReference>
<dbReference type="InterPro" id="IPR042187">
    <property type="entry name" value="Flagellin_C_sub2"/>
</dbReference>
<evidence type="ECO:0000259" key="6">
    <source>
        <dbReference type="Pfam" id="PF00700"/>
    </source>
</evidence>
<dbReference type="Gene3D" id="6.10.10.10">
    <property type="entry name" value="Flagellar export chaperone, C-terminal domain"/>
    <property type="match status" value="1"/>
</dbReference>
<sequence>MSLRINSNIAAMNAYRNLSVNDKQMQGSLEKLSSGLRINRSADDAAGMSIAQGLQAQIGGLKVATRNAQDGVNVVQTADGALNESAEILQRMRDLAVQAANGGSQDTNAQAAAQTEFGQLQSELDRIAKTTSFGGQKLLAVGTAGGTAYTGSFQVGANNTTDDRINVSMDASVFGAAGTKASNTLAGTFSAALDTETITASIGGNGATVTLNSPSSLDDVVNQLNGNASFSASFVATKAGADLKISSKVAQSETITVSSSAAGLTAGTAVAGTTGSTATGFDSAGLGVGNTVSLNNTTNARNAIDAVDAAIKNLSTARSQLGAYQNRFEHTINNINVQVENLSASKSAITDTDMAQEMVKFTRSQILSQAGTAMLAQANQAPQSVLQLLRG</sequence>
<evidence type="ECO:0000256" key="1">
    <source>
        <dbReference type="ARBA" id="ARBA00005709"/>
    </source>
</evidence>
<keyword evidence="7" id="KW-0282">Flagellum</keyword>
<dbReference type="Proteomes" id="UP001165042">
    <property type="component" value="Unassembled WGS sequence"/>
</dbReference>
<gene>
    <name evidence="7" type="ORF">Aglo03_39490</name>
</gene>
<evidence type="ECO:0000256" key="2">
    <source>
        <dbReference type="ARBA" id="ARBA00020110"/>
    </source>
</evidence>
<comment type="caution">
    <text evidence="7">The sequence shown here is derived from an EMBL/GenBank/DDBJ whole genome shotgun (WGS) entry which is preliminary data.</text>
</comment>
<keyword evidence="7" id="KW-0969">Cilium</keyword>
<dbReference type="AlphaFoldDB" id="A0A9W6QQZ9"/>
<keyword evidence="8" id="KW-1185">Reference proteome</keyword>
<comment type="similarity">
    <text evidence="1 4">Belongs to the bacterial flagellin family.</text>
</comment>
<keyword evidence="7" id="KW-0966">Cell projection</keyword>
<dbReference type="EMBL" id="BSSD01000006">
    <property type="protein sequence ID" value="GLW93133.1"/>
    <property type="molecule type" value="Genomic_DNA"/>
</dbReference>
<dbReference type="InterPro" id="IPR001029">
    <property type="entry name" value="Flagellin_N"/>
</dbReference>
<dbReference type="GO" id="GO:0005576">
    <property type="term" value="C:extracellular region"/>
    <property type="evidence" value="ECO:0007669"/>
    <property type="project" value="UniProtKB-SubCell"/>
</dbReference>
<evidence type="ECO:0000256" key="4">
    <source>
        <dbReference type="RuleBase" id="RU362073"/>
    </source>
</evidence>
<dbReference type="InterPro" id="IPR001492">
    <property type="entry name" value="Flagellin"/>
</dbReference>
<name>A0A9W6QQZ9_9PSEU</name>
<keyword evidence="4" id="KW-0964">Secreted</keyword>
<keyword evidence="3 4" id="KW-0975">Bacterial flagellum</keyword>
<evidence type="ECO:0000313" key="8">
    <source>
        <dbReference type="Proteomes" id="UP001165042"/>
    </source>
</evidence>
<evidence type="ECO:0000259" key="5">
    <source>
        <dbReference type="Pfam" id="PF00669"/>
    </source>
</evidence>
<evidence type="ECO:0000313" key="7">
    <source>
        <dbReference type="EMBL" id="GLW93133.1"/>
    </source>
</evidence>
<dbReference type="Gene3D" id="1.20.1330.10">
    <property type="entry name" value="f41 fragment of flagellin, N-terminal domain"/>
    <property type="match status" value="1"/>
</dbReference>
<dbReference type="SUPFAM" id="SSF64518">
    <property type="entry name" value="Phase 1 flagellin"/>
    <property type="match status" value="1"/>
</dbReference>
<dbReference type="GO" id="GO:0005198">
    <property type="term" value="F:structural molecule activity"/>
    <property type="evidence" value="ECO:0007669"/>
    <property type="project" value="UniProtKB-UniRule"/>
</dbReference>
<accession>A0A9W6QQZ9</accession>
<comment type="function">
    <text evidence="4">Flagellin is the subunit protein which polymerizes to form the filaments of bacterial flagella.</text>
</comment>
<organism evidence="7 8">
    <name type="scientific">Actinokineospora globicatena</name>
    <dbReference type="NCBI Taxonomy" id="103729"/>
    <lineage>
        <taxon>Bacteria</taxon>
        <taxon>Bacillati</taxon>
        <taxon>Actinomycetota</taxon>
        <taxon>Actinomycetes</taxon>
        <taxon>Pseudonocardiales</taxon>
        <taxon>Pseudonocardiaceae</taxon>
        <taxon>Actinokineospora</taxon>
    </lineage>
</organism>
<evidence type="ECO:0000256" key="3">
    <source>
        <dbReference type="ARBA" id="ARBA00023143"/>
    </source>
</evidence>
<protein>
    <recommendedName>
        <fullName evidence="2 4">Flagellin</fullName>
    </recommendedName>
</protein>
<feature type="domain" description="Flagellin C-terminal" evidence="6">
    <location>
        <begin position="304"/>
        <end position="389"/>
    </location>
</feature>
<proteinExistence type="inferred from homology"/>
<dbReference type="InterPro" id="IPR046358">
    <property type="entry name" value="Flagellin_C"/>
</dbReference>
<dbReference type="Pfam" id="PF00700">
    <property type="entry name" value="Flagellin_C"/>
    <property type="match status" value="1"/>
</dbReference>
<comment type="subcellular location">
    <subcellularLocation>
        <location evidence="4">Secreted</location>
    </subcellularLocation>
    <subcellularLocation>
        <location evidence="4">Bacterial flagellum</location>
    </subcellularLocation>
</comment>
<dbReference type="GO" id="GO:0009288">
    <property type="term" value="C:bacterial-type flagellum"/>
    <property type="evidence" value="ECO:0007669"/>
    <property type="project" value="UniProtKB-SubCell"/>
</dbReference>
<dbReference type="PANTHER" id="PTHR42792:SF2">
    <property type="entry name" value="FLAGELLIN"/>
    <property type="match status" value="1"/>
</dbReference>
<dbReference type="RefSeq" id="WP_285611517.1">
    <property type="nucleotide sequence ID" value="NZ_BSSD01000006.1"/>
</dbReference>
<dbReference type="Pfam" id="PF00669">
    <property type="entry name" value="Flagellin_N"/>
    <property type="match status" value="1"/>
</dbReference>
<feature type="domain" description="Flagellin N-terminal" evidence="5">
    <location>
        <begin position="5"/>
        <end position="140"/>
    </location>
</feature>
<dbReference type="Gene3D" id="3.30.70.2120">
    <property type="match status" value="1"/>
</dbReference>
<dbReference type="PANTHER" id="PTHR42792">
    <property type="entry name" value="FLAGELLIN"/>
    <property type="match status" value="1"/>
</dbReference>